<keyword evidence="1" id="KW-1133">Transmembrane helix</keyword>
<gene>
    <name evidence="2" type="ORF">H4W80_004270</name>
</gene>
<evidence type="ECO:0000313" key="3">
    <source>
        <dbReference type="Proteomes" id="UP000633509"/>
    </source>
</evidence>
<feature type="transmembrane region" description="Helical" evidence="1">
    <location>
        <begin position="161"/>
        <end position="184"/>
    </location>
</feature>
<accession>A0ABR9LZE7</accession>
<dbReference type="Proteomes" id="UP000633509">
    <property type="component" value="Unassembled WGS sequence"/>
</dbReference>
<sequence length="251" mass="27602">MAPSPWPIIRTLKGLQLYAGVPLVSLALLESLQMDVDRVSEVAKVWKQMARDLDHPVEVLDGIPAESRRGWIADDQREFSRVTGKMHAGTEVTRDSLDQIGDILEGVANAFRIFKGAMATFSTMVAASSVYGLSMMVLSPVGAVQGRLYLRWLLNAADKVLTVMIGALLTYCMGQATVIAYLIAQGQALGDLAEPYEQDGWPRARLREVDFATVKIDKSAFPTFQYPEGGKALPDDAKDFKWVAPSRPRTN</sequence>
<name>A0ABR9LZE7_9ACTN</name>
<keyword evidence="3" id="KW-1185">Reference proteome</keyword>
<dbReference type="EMBL" id="JADBEK010000001">
    <property type="protein sequence ID" value="MBE1586012.1"/>
    <property type="molecule type" value="Genomic_DNA"/>
</dbReference>
<keyword evidence="1" id="KW-0812">Transmembrane</keyword>
<feature type="transmembrane region" description="Helical" evidence="1">
    <location>
        <begin position="121"/>
        <end position="141"/>
    </location>
</feature>
<proteinExistence type="predicted"/>
<comment type="caution">
    <text evidence="2">The sequence shown here is derived from an EMBL/GenBank/DDBJ whole genome shotgun (WGS) entry which is preliminary data.</text>
</comment>
<dbReference type="RefSeq" id="WP_192786647.1">
    <property type="nucleotide sequence ID" value="NZ_JADBEK010000001.1"/>
</dbReference>
<organism evidence="2 3">
    <name type="scientific">Nonomuraea angiospora</name>
    <dbReference type="NCBI Taxonomy" id="46172"/>
    <lineage>
        <taxon>Bacteria</taxon>
        <taxon>Bacillati</taxon>
        <taxon>Actinomycetota</taxon>
        <taxon>Actinomycetes</taxon>
        <taxon>Streptosporangiales</taxon>
        <taxon>Streptosporangiaceae</taxon>
        <taxon>Nonomuraea</taxon>
    </lineage>
</organism>
<protein>
    <submittedName>
        <fullName evidence="2">Uncharacterized protein YukE</fullName>
    </submittedName>
</protein>
<evidence type="ECO:0000313" key="2">
    <source>
        <dbReference type="EMBL" id="MBE1586012.1"/>
    </source>
</evidence>
<reference evidence="2 3" key="1">
    <citation type="submission" date="2020-10" db="EMBL/GenBank/DDBJ databases">
        <title>Sequencing the genomes of 1000 actinobacteria strains.</title>
        <authorList>
            <person name="Klenk H.-P."/>
        </authorList>
    </citation>
    <scope>NUCLEOTIDE SEQUENCE [LARGE SCALE GENOMIC DNA]</scope>
    <source>
        <strain evidence="2 3">DSM 43173</strain>
    </source>
</reference>
<keyword evidence="1" id="KW-0472">Membrane</keyword>
<evidence type="ECO:0000256" key="1">
    <source>
        <dbReference type="SAM" id="Phobius"/>
    </source>
</evidence>